<comment type="similarity">
    <text evidence="1">Belongs to the short-chain dehydrogenases/reductases (SDR) family.</text>
</comment>
<organism evidence="3 4">
    <name type="scientific">Candidatus Borkfalkia excrementigallinarum</name>
    <dbReference type="NCBI Taxonomy" id="2838506"/>
    <lineage>
        <taxon>Bacteria</taxon>
        <taxon>Bacillati</taxon>
        <taxon>Bacillota</taxon>
        <taxon>Clostridia</taxon>
        <taxon>Christensenellales</taxon>
        <taxon>Christensenellaceae</taxon>
        <taxon>Candidatus Borkfalkia</taxon>
    </lineage>
</organism>
<reference evidence="3" key="2">
    <citation type="submission" date="2021-04" db="EMBL/GenBank/DDBJ databases">
        <authorList>
            <person name="Gilroy R."/>
        </authorList>
    </citation>
    <scope>NUCLEOTIDE SEQUENCE</scope>
    <source>
        <strain evidence="3">1345</strain>
    </source>
</reference>
<sequence>MSTALVTGGSRGIGRAICLEFARAGYDVAFCWSKDEAGAKETARLISEAGVGALSFCCDVSDEAQVQAMFGQIFGLSVLVNNAGVALYKQVQDTSFAEWKQVFSVNADGAFLCTRAALPKFLQRGGGSIVNIASVWGEAGGSCEAAYSASKAALIGFTKACAKEFAPSGIRVNCLSCGFIETEMNARLSSAEREAFFADVPLGRAGTPEEAAAAVRFLAESRYITGEVLRVNGGMHL</sequence>
<dbReference type="Proteomes" id="UP000886750">
    <property type="component" value="Unassembled WGS sequence"/>
</dbReference>
<keyword evidence="2 3" id="KW-0560">Oxidoreductase</keyword>
<dbReference type="GO" id="GO:0030497">
    <property type="term" value="P:fatty acid elongation"/>
    <property type="evidence" value="ECO:0007669"/>
    <property type="project" value="TreeGrafter"/>
</dbReference>
<dbReference type="AlphaFoldDB" id="A0A9D1ZVY3"/>
<dbReference type="SUPFAM" id="SSF51735">
    <property type="entry name" value="NAD(P)-binding Rossmann-fold domains"/>
    <property type="match status" value="1"/>
</dbReference>
<dbReference type="InterPro" id="IPR036291">
    <property type="entry name" value="NAD(P)-bd_dom_sf"/>
</dbReference>
<evidence type="ECO:0000256" key="2">
    <source>
        <dbReference type="ARBA" id="ARBA00023002"/>
    </source>
</evidence>
<reference evidence="3" key="1">
    <citation type="journal article" date="2021" name="PeerJ">
        <title>Extensive microbial diversity within the chicken gut microbiome revealed by metagenomics and culture.</title>
        <authorList>
            <person name="Gilroy R."/>
            <person name="Ravi A."/>
            <person name="Getino M."/>
            <person name="Pursley I."/>
            <person name="Horton D.L."/>
            <person name="Alikhan N.F."/>
            <person name="Baker D."/>
            <person name="Gharbi K."/>
            <person name="Hall N."/>
            <person name="Watson M."/>
            <person name="Adriaenssens E.M."/>
            <person name="Foster-Nyarko E."/>
            <person name="Jarju S."/>
            <person name="Secka A."/>
            <person name="Antonio M."/>
            <person name="Oren A."/>
            <person name="Chaudhuri R.R."/>
            <person name="La Ragione R."/>
            <person name="Hildebrand F."/>
            <person name="Pallen M.J."/>
        </authorList>
    </citation>
    <scope>NUCLEOTIDE SEQUENCE</scope>
    <source>
        <strain evidence="3">1345</strain>
    </source>
</reference>
<dbReference type="PRINTS" id="PR00081">
    <property type="entry name" value="GDHRDH"/>
</dbReference>
<evidence type="ECO:0000313" key="4">
    <source>
        <dbReference type="Proteomes" id="UP000886750"/>
    </source>
</evidence>
<gene>
    <name evidence="3" type="primary">fabG</name>
    <name evidence="3" type="ORF">H9729_01890</name>
</gene>
<dbReference type="InterPro" id="IPR002347">
    <property type="entry name" value="SDR_fam"/>
</dbReference>
<comment type="caution">
    <text evidence="3">The sequence shown here is derived from an EMBL/GenBank/DDBJ whole genome shotgun (WGS) entry which is preliminary data.</text>
</comment>
<dbReference type="NCBIfam" id="NF009466">
    <property type="entry name" value="PRK12826.1-2"/>
    <property type="match status" value="1"/>
</dbReference>
<dbReference type="GO" id="GO:0004316">
    <property type="term" value="F:3-oxoacyl-[acyl-carrier-protein] reductase (NADPH) activity"/>
    <property type="evidence" value="ECO:0007669"/>
    <property type="project" value="UniProtKB-EC"/>
</dbReference>
<dbReference type="PRINTS" id="PR00080">
    <property type="entry name" value="SDRFAMILY"/>
</dbReference>
<evidence type="ECO:0000313" key="3">
    <source>
        <dbReference type="EMBL" id="HIY96416.1"/>
    </source>
</evidence>
<dbReference type="EMBL" id="DXCQ01000020">
    <property type="protein sequence ID" value="HIY96416.1"/>
    <property type="molecule type" value="Genomic_DNA"/>
</dbReference>
<dbReference type="PANTHER" id="PTHR42760:SF40">
    <property type="entry name" value="3-OXOACYL-[ACYL-CARRIER-PROTEIN] REDUCTASE, CHLOROPLASTIC"/>
    <property type="match status" value="1"/>
</dbReference>
<protein>
    <submittedName>
        <fullName evidence="3">3-oxoacyl-ACP reductase FabG</fullName>
        <ecNumber evidence="3">1.1.1.100</ecNumber>
    </submittedName>
</protein>
<accession>A0A9D1ZVY3</accession>
<dbReference type="Gene3D" id="3.40.50.720">
    <property type="entry name" value="NAD(P)-binding Rossmann-like Domain"/>
    <property type="match status" value="1"/>
</dbReference>
<proteinExistence type="inferred from homology"/>
<dbReference type="PANTHER" id="PTHR42760">
    <property type="entry name" value="SHORT-CHAIN DEHYDROGENASES/REDUCTASES FAMILY MEMBER"/>
    <property type="match status" value="1"/>
</dbReference>
<dbReference type="EC" id="1.1.1.100" evidence="3"/>
<evidence type="ECO:0000256" key="1">
    <source>
        <dbReference type="ARBA" id="ARBA00006484"/>
    </source>
</evidence>
<dbReference type="Pfam" id="PF13561">
    <property type="entry name" value="adh_short_C2"/>
    <property type="match status" value="1"/>
</dbReference>
<dbReference type="FunFam" id="3.40.50.720:FF:000173">
    <property type="entry name" value="3-oxoacyl-[acyl-carrier protein] reductase"/>
    <property type="match status" value="1"/>
</dbReference>
<name>A0A9D1ZVY3_9FIRM</name>